<dbReference type="SUPFAM" id="SSF53756">
    <property type="entry name" value="UDP-Glycosyltransferase/glycogen phosphorylase"/>
    <property type="match status" value="1"/>
</dbReference>
<sequence length="360" mass="38867">MTAILQQPARTARPRTTGAAAMVLGTRPEIFQLAPVLCALGDLARVVRVGGDLPTPAAQPPLPADTDPRTGRLADTLDQLDRVFAADRPDVVVVRGATPTALAGALAANSNGIPLVHVDAGLRSRDLTEPEEHNRVLVDRLSDVLCAPTTTAVDNLHAEGLGGRDVRLTGNTTAEAVRHRLLAPEDRRKVLDKWGLRPDGYVLATLDRPDNVEHPDLTRQLARLADAGYPVVLPAAPRVRAALIRASARTSTSNLRLVNRLWHSEFLALARHAALLVTDSGAVQEEATVLKRPVVVVRRSTERPEVLGHFGRLAAPHDLADVALDRLQHRDDLRDVPCPFGDGHAGTRIAQAVRDLVRQR</sequence>
<reference evidence="3 4" key="1">
    <citation type="submission" date="2018-10" db="EMBL/GenBank/DDBJ databases">
        <title>Sequencing the genomes of 1000 actinobacteria strains.</title>
        <authorList>
            <person name="Klenk H.-P."/>
        </authorList>
    </citation>
    <scope>NUCLEOTIDE SEQUENCE [LARGE SCALE GENOMIC DNA]</scope>
    <source>
        <strain evidence="3 4">DSM 43911</strain>
    </source>
</reference>
<proteinExistence type="inferred from homology"/>
<dbReference type="PANTHER" id="PTHR43174">
    <property type="entry name" value="UDP-N-ACETYLGLUCOSAMINE 2-EPIMERASE"/>
    <property type="match status" value="1"/>
</dbReference>
<evidence type="ECO:0000313" key="4">
    <source>
        <dbReference type="Proteomes" id="UP000272729"/>
    </source>
</evidence>
<evidence type="ECO:0000256" key="1">
    <source>
        <dbReference type="RuleBase" id="RU003513"/>
    </source>
</evidence>
<dbReference type="InterPro" id="IPR029767">
    <property type="entry name" value="WecB-like"/>
</dbReference>
<dbReference type="OrthoDB" id="9803238at2"/>
<feature type="domain" description="UDP-N-acetylglucosamine 2-epimerase" evidence="2">
    <location>
        <begin position="62"/>
        <end position="353"/>
    </location>
</feature>
<dbReference type="GO" id="GO:0016853">
    <property type="term" value="F:isomerase activity"/>
    <property type="evidence" value="ECO:0007669"/>
    <property type="project" value="UniProtKB-KW"/>
</dbReference>
<keyword evidence="1" id="KW-0413">Isomerase</keyword>
<name>A0A495X133_9PSEU</name>
<dbReference type="Pfam" id="PF02350">
    <property type="entry name" value="Epimerase_2"/>
    <property type="match status" value="1"/>
</dbReference>
<gene>
    <name evidence="3" type="ORF">DFJ66_0806</name>
</gene>
<comment type="caution">
    <text evidence="3">The sequence shown here is derived from an EMBL/GenBank/DDBJ whole genome shotgun (WGS) entry which is preliminary data.</text>
</comment>
<evidence type="ECO:0000259" key="2">
    <source>
        <dbReference type="Pfam" id="PF02350"/>
    </source>
</evidence>
<comment type="similarity">
    <text evidence="1">Belongs to the UDP-N-acetylglucosamine 2-epimerase family.</text>
</comment>
<dbReference type="Gene3D" id="3.40.50.2000">
    <property type="entry name" value="Glycogen Phosphorylase B"/>
    <property type="match status" value="2"/>
</dbReference>
<accession>A0A495X133</accession>
<dbReference type="Proteomes" id="UP000272729">
    <property type="component" value="Unassembled WGS sequence"/>
</dbReference>
<dbReference type="EMBL" id="RBXR01000001">
    <property type="protein sequence ID" value="RKT67630.1"/>
    <property type="molecule type" value="Genomic_DNA"/>
</dbReference>
<organism evidence="3 4">
    <name type="scientific">Saccharothrix variisporea</name>
    <dbReference type="NCBI Taxonomy" id="543527"/>
    <lineage>
        <taxon>Bacteria</taxon>
        <taxon>Bacillati</taxon>
        <taxon>Actinomycetota</taxon>
        <taxon>Actinomycetes</taxon>
        <taxon>Pseudonocardiales</taxon>
        <taxon>Pseudonocardiaceae</taxon>
        <taxon>Saccharothrix</taxon>
    </lineage>
</organism>
<protein>
    <submittedName>
        <fullName evidence="3">UDP-N-acetylglucosamine 2-epimerase (Non-hydrolysing)</fullName>
    </submittedName>
</protein>
<dbReference type="InterPro" id="IPR003331">
    <property type="entry name" value="UDP_GlcNAc_Epimerase_2_dom"/>
</dbReference>
<keyword evidence="4" id="KW-1185">Reference proteome</keyword>
<dbReference type="RefSeq" id="WP_121218063.1">
    <property type="nucleotide sequence ID" value="NZ_JBIUBA010000023.1"/>
</dbReference>
<dbReference type="PANTHER" id="PTHR43174:SF1">
    <property type="entry name" value="UDP-N-ACETYLGLUCOSAMINE 2-EPIMERASE"/>
    <property type="match status" value="1"/>
</dbReference>
<evidence type="ECO:0000313" key="3">
    <source>
        <dbReference type="EMBL" id="RKT67630.1"/>
    </source>
</evidence>
<dbReference type="AlphaFoldDB" id="A0A495X133"/>